<gene>
    <name evidence="1" type="ORF">EV383_4455</name>
</gene>
<dbReference type="OrthoDB" id="3700285at2"/>
<comment type="caution">
    <text evidence="1">The sequence shown here is derived from an EMBL/GenBank/DDBJ whole genome shotgun (WGS) entry which is preliminary data.</text>
</comment>
<keyword evidence="2" id="KW-1185">Reference proteome</keyword>
<name>A0A4V2FR83_PSEST</name>
<dbReference type="EMBL" id="SHKL01000001">
    <property type="protein sequence ID" value="RZT87530.1"/>
    <property type="molecule type" value="Genomic_DNA"/>
</dbReference>
<organism evidence="1 2">
    <name type="scientific">Pseudonocardia sediminis</name>
    <dbReference type="NCBI Taxonomy" id="1397368"/>
    <lineage>
        <taxon>Bacteria</taxon>
        <taxon>Bacillati</taxon>
        <taxon>Actinomycetota</taxon>
        <taxon>Actinomycetes</taxon>
        <taxon>Pseudonocardiales</taxon>
        <taxon>Pseudonocardiaceae</taxon>
        <taxon>Pseudonocardia</taxon>
    </lineage>
</organism>
<reference evidence="1 2" key="1">
    <citation type="submission" date="2019-02" db="EMBL/GenBank/DDBJ databases">
        <title>Sequencing the genomes of 1000 actinobacteria strains.</title>
        <authorList>
            <person name="Klenk H.-P."/>
        </authorList>
    </citation>
    <scope>NUCLEOTIDE SEQUENCE [LARGE SCALE GENOMIC DNA]</scope>
    <source>
        <strain evidence="1 2">DSM 45779</strain>
    </source>
</reference>
<sequence>MIRRRLAPIPPLHEASPRSGAAMWEACCAGREPAESLHWRDREDLFVRLTQAGWSVEAVAEHTRTTVYTVDRILDRPRMALEDRVRASFRAGLPVEQVAVLFDVPVGEVRRLVHAPLRVAS</sequence>
<accession>A0A4V2FR83</accession>
<dbReference type="RefSeq" id="WP_130291671.1">
    <property type="nucleotide sequence ID" value="NZ_SHKL01000001.1"/>
</dbReference>
<evidence type="ECO:0000313" key="2">
    <source>
        <dbReference type="Proteomes" id="UP000291591"/>
    </source>
</evidence>
<protein>
    <submittedName>
        <fullName evidence="1">Uncharacterized protein</fullName>
    </submittedName>
</protein>
<dbReference type="AlphaFoldDB" id="A0A4V2FR83"/>
<evidence type="ECO:0000313" key="1">
    <source>
        <dbReference type="EMBL" id="RZT87530.1"/>
    </source>
</evidence>
<dbReference type="Proteomes" id="UP000291591">
    <property type="component" value="Unassembled WGS sequence"/>
</dbReference>
<proteinExistence type="predicted"/>